<evidence type="ECO:0000313" key="3">
    <source>
        <dbReference type="Proteomes" id="UP000184368"/>
    </source>
</evidence>
<dbReference type="InterPro" id="IPR000073">
    <property type="entry name" value="AB_hydrolase_1"/>
</dbReference>
<organism evidence="2 3">
    <name type="scientific">Cnuella takakiae</name>
    <dbReference type="NCBI Taxonomy" id="1302690"/>
    <lineage>
        <taxon>Bacteria</taxon>
        <taxon>Pseudomonadati</taxon>
        <taxon>Bacteroidota</taxon>
        <taxon>Chitinophagia</taxon>
        <taxon>Chitinophagales</taxon>
        <taxon>Chitinophagaceae</taxon>
        <taxon>Cnuella</taxon>
    </lineage>
</organism>
<reference evidence="2 3" key="1">
    <citation type="submission" date="2016-11" db="EMBL/GenBank/DDBJ databases">
        <authorList>
            <person name="Jaros S."/>
            <person name="Januszkiewicz K."/>
            <person name="Wedrychowicz H."/>
        </authorList>
    </citation>
    <scope>NUCLEOTIDE SEQUENCE [LARGE SCALE GENOMIC DNA]</scope>
    <source>
        <strain evidence="2 3">DSM 26897</strain>
    </source>
</reference>
<feature type="domain" description="AB hydrolase-1" evidence="1">
    <location>
        <begin position="24"/>
        <end position="248"/>
    </location>
</feature>
<dbReference type="Pfam" id="PF00561">
    <property type="entry name" value="Abhydrolase_1"/>
    <property type="match status" value="1"/>
</dbReference>
<dbReference type="STRING" id="1302690.BUE76_18260"/>
<dbReference type="PANTHER" id="PTHR43798">
    <property type="entry name" value="MONOACYLGLYCEROL LIPASE"/>
    <property type="match status" value="1"/>
</dbReference>
<sequence>MHTKNIERNSASLYLRTIGEGPEVVLLHGFGETGDIWQNQWPALPGFRLLIPDLPGSGRSAATPDLSMDGMAATIWQMLAAEGVQRCTIIGHSMGGYIALAMLEQQPQNIAGLGLFHSSAFADTEAKKETRTKGIAFMQQHGAPLFLQTATPNLYAPASLETKKELITQHIDSVNAADTPAHVAYYRAMMDRPDRTHLLRQTDLPWLFVLGKYDQAVPLDDGLKQAHLPRQSFVHLLQNSGHMGMVEEREICNKLLLQYLQTGTVT</sequence>
<evidence type="ECO:0000313" key="2">
    <source>
        <dbReference type="EMBL" id="SHF48915.1"/>
    </source>
</evidence>
<dbReference type="RefSeq" id="WP_073043492.1">
    <property type="nucleotide sequence ID" value="NZ_FQUO01000008.1"/>
</dbReference>
<gene>
    <name evidence="2" type="ORF">SAMN05444008_108204</name>
</gene>
<dbReference type="EMBL" id="FQUO01000008">
    <property type="protein sequence ID" value="SHF48915.1"/>
    <property type="molecule type" value="Genomic_DNA"/>
</dbReference>
<dbReference type="Proteomes" id="UP000184368">
    <property type="component" value="Unassembled WGS sequence"/>
</dbReference>
<dbReference type="Gene3D" id="3.40.50.1820">
    <property type="entry name" value="alpha/beta hydrolase"/>
    <property type="match status" value="1"/>
</dbReference>
<name>A0A1M5C2M5_9BACT</name>
<protein>
    <submittedName>
        <fullName evidence="2">Pimeloyl-ACP methyl ester carboxylesterase</fullName>
    </submittedName>
</protein>
<dbReference type="AlphaFoldDB" id="A0A1M5C2M5"/>
<proteinExistence type="predicted"/>
<dbReference type="OrthoDB" id="252464at2"/>
<dbReference type="SUPFAM" id="SSF53474">
    <property type="entry name" value="alpha/beta-Hydrolases"/>
    <property type="match status" value="1"/>
</dbReference>
<keyword evidence="3" id="KW-1185">Reference proteome</keyword>
<evidence type="ECO:0000259" key="1">
    <source>
        <dbReference type="Pfam" id="PF00561"/>
    </source>
</evidence>
<accession>A0A1M5C2M5</accession>
<dbReference type="InterPro" id="IPR029058">
    <property type="entry name" value="AB_hydrolase_fold"/>
</dbReference>
<dbReference type="InterPro" id="IPR050266">
    <property type="entry name" value="AB_hydrolase_sf"/>
</dbReference>
<dbReference type="PRINTS" id="PR00111">
    <property type="entry name" value="ABHYDROLASE"/>
</dbReference>